<dbReference type="PANTHER" id="PTHR36529">
    <property type="entry name" value="SLL1095 PROTEIN"/>
    <property type="match status" value="1"/>
</dbReference>
<keyword evidence="1" id="KW-0808">Transferase</keyword>
<dbReference type="NCBIfam" id="TIGR04282">
    <property type="entry name" value="glyco_like_cofC"/>
    <property type="match status" value="1"/>
</dbReference>
<protein>
    <submittedName>
        <fullName evidence="1">2-phospho-L-lactate guanylyltransferase</fullName>
        <ecNumber evidence="1">2.7.7.68</ecNumber>
    </submittedName>
</protein>
<dbReference type="InterPro" id="IPR018641">
    <property type="entry name" value="Trfase_1_rSAM/seldom-assoc"/>
</dbReference>
<dbReference type="Gene3D" id="3.90.550.10">
    <property type="entry name" value="Spore Coat Polysaccharide Biosynthesis Protein SpsA, Chain A"/>
    <property type="match status" value="1"/>
</dbReference>
<organism evidence="1 2">
    <name type="scientific">Microcystis aeruginosa NIES-2519</name>
    <dbReference type="NCBI Taxonomy" id="2303981"/>
    <lineage>
        <taxon>Bacteria</taxon>
        <taxon>Bacillati</taxon>
        <taxon>Cyanobacteriota</taxon>
        <taxon>Cyanophyceae</taxon>
        <taxon>Oscillatoriophycideae</taxon>
        <taxon>Chroococcales</taxon>
        <taxon>Microcystaceae</taxon>
        <taxon>Microcystis</taxon>
    </lineage>
</organism>
<dbReference type="EMBL" id="BHVO01000012">
    <property type="protein sequence ID" value="GCA69650.1"/>
    <property type="molecule type" value="Genomic_DNA"/>
</dbReference>
<name>A0A5A5R246_MICAE</name>
<reference evidence="1 2" key="1">
    <citation type="submission" date="2018-09" db="EMBL/GenBank/DDBJ databases">
        <title>Evolutionary history of phycoerythrin pigmentation in the water bloom-forming cyanobacterium Microcystis aeruginosa.</title>
        <authorList>
            <person name="Tanabe Y."/>
            <person name="Tanabe Y."/>
            <person name="Yamaguchi H."/>
        </authorList>
    </citation>
    <scope>NUCLEOTIDE SEQUENCE [LARGE SCALE GENOMIC DNA]</scope>
    <source>
        <strain evidence="1 2">NIES-2519</strain>
    </source>
</reference>
<sequence>MYYDKDKARFLKVPIRFSQHEHRILTGQKPYFKRVLPLFSKPYLISSSQSLVDWRQQLIIFTRYPELGKVKTRMIPALAAKGAEELHRKLAEYTLSKLAGLRNFLSLIIYYHGGSEEKMRTWLGVHYSYHSQRGKDLGEKMQNAFADGFAQGMTAIAMIGTDCPEIGEKEILAAFEALKTHDMVLGPALDGGYYLIALKQVFPELFDGIPWGTGEVLAKTQTIAAKLALKTAYLPKLADIDRPEDLPILKKYLPELRLNDDGGSHAD</sequence>
<dbReference type="AlphaFoldDB" id="A0A5A5R246"/>
<proteinExistence type="predicted"/>
<dbReference type="Pfam" id="PF09837">
    <property type="entry name" value="DUF2064"/>
    <property type="match status" value="1"/>
</dbReference>
<dbReference type="InterPro" id="IPR029044">
    <property type="entry name" value="Nucleotide-diphossugar_trans"/>
</dbReference>
<dbReference type="GO" id="GO:0043814">
    <property type="term" value="F:phospholactate guanylyltransferase activity"/>
    <property type="evidence" value="ECO:0007669"/>
    <property type="project" value="UniProtKB-EC"/>
</dbReference>
<dbReference type="Proteomes" id="UP000323569">
    <property type="component" value="Unassembled WGS sequence"/>
</dbReference>
<accession>A0A5A5R246</accession>
<dbReference type="EC" id="2.7.7.68" evidence="1"/>
<gene>
    <name evidence="1" type="primary">cofC</name>
    <name evidence="1" type="ORF">MiYa_01178</name>
</gene>
<dbReference type="PANTHER" id="PTHR36529:SF1">
    <property type="entry name" value="GLYCOSYLTRANSFERASE"/>
    <property type="match status" value="1"/>
</dbReference>
<evidence type="ECO:0000313" key="2">
    <source>
        <dbReference type="Proteomes" id="UP000323569"/>
    </source>
</evidence>
<evidence type="ECO:0000313" key="1">
    <source>
        <dbReference type="EMBL" id="GCA69650.1"/>
    </source>
</evidence>
<keyword evidence="1" id="KW-0548">Nucleotidyltransferase</keyword>
<comment type="caution">
    <text evidence="1">The sequence shown here is derived from an EMBL/GenBank/DDBJ whole genome shotgun (WGS) entry which is preliminary data.</text>
</comment>
<dbReference type="SUPFAM" id="SSF53448">
    <property type="entry name" value="Nucleotide-diphospho-sugar transferases"/>
    <property type="match status" value="1"/>
</dbReference>